<reference evidence="9 10" key="1">
    <citation type="journal article" date="2021" name="Comput. Struct. Biotechnol. J.">
        <title>De novo genome assembly of the potent medicinal plant Rehmannia glutinosa using nanopore technology.</title>
        <authorList>
            <person name="Ma L."/>
            <person name="Dong C."/>
            <person name="Song C."/>
            <person name="Wang X."/>
            <person name="Zheng X."/>
            <person name="Niu Y."/>
            <person name="Chen S."/>
            <person name="Feng W."/>
        </authorList>
    </citation>
    <scope>NUCLEOTIDE SEQUENCE [LARGE SCALE GENOMIC DNA]</scope>
    <source>
        <strain evidence="9">DH-2019</strain>
    </source>
</reference>
<dbReference type="Pfam" id="PF12819">
    <property type="entry name" value="Malectin_like"/>
    <property type="match status" value="1"/>
</dbReference>
<keyword evidence="2" id="KW-0418">Kinase</keyword>
<gene>
    <name evidence="9" type="ORF">DH2020_002128</name>
</gene>
<dbReference type="PANTHER" id="PTHR34590">
    <property type="entry name" value="OS03G0124300 PROTEIN-RELATED"/>
    <property type="match status" value="1"/>
</dbReference>
<keyword evidence="4" id="KW-0547">Nucleotide-binding</keyword>
<keyword evidence="7" id="KW-1133">Transmembrane helix</keyword>
<comment type="subcellular location">
    <subcellularLocation>
        <location evidence="1">Membrane</location>
        <topology evidence="1">Single-pass type I membrane protein</topology>
    </subcellularLocation>
</comment>
<feature type="transmembrane region" description="Helical" evidence="7">
    <location>
        <begin position="404"/>
        <end position="422"/>
    </location>
</feature>
<keyword evidence="6" id="KW-0325">Glycoprotein</keyword>
<evidence type="ECO:0000256" key="3">
    <source>
        <dbReference type="ARBA" id="ARBA00022679"/>
    </source>
</evidence>
<dbReference type="EMBL" id="JABTTQ020000002">
    <property type="protein sequence ID" value="KAK6162287.1"/>
    <property type="molecule type" value="Genomic_DNA"/>
</dbReference>
<sequence>MGWLGQRGSVIPLLIPYIIAANTKNLLFLNFLYIHLPPRSTLRRVRLLSDRPIPYQLRLTRRRNLYHTARAFDRPAHYLFPIRDRGTHHLVRLHFHPLRNNYNDLYGAEFHVVVNGFLLLRNYRIPKSDNFPVIKEFVIPVVSDELEITFIPSEKSKFGFVNAIEVISAPQDLIADVAQFVDFEKNERINGLLKNGFETVRRVNVGGFKVTPFNDSLWRTWLTDDEYLISGDSSQKIHFGGRIKYQMGGVSREVGPDNVYNTARVIKSSDNSIPNVNMTWSFEVEKGYRYMVRMHFCDIASVATGMLYFNVYVNGNLAYENLDLSDITNRLLASPFYADFVVDSQSSKYLVVSVGPSNMSLPRAVDAILNGIEIWKFNNSMGSFNGEVCANFVWRSWRKGHTGVLLPLVAAIFLLLSASMFLRRRRNSSVAWSRLPLDVSEANLKYGNQFSSIKA</sequence>
<feature type="transmembrane region" description="Helical" evidence="7">
    <location>
        <begin position="14"/>
        <end position="36"/>
    </location>
</feature>
<dbReference type="PANTHER" id="PTHR34590:SF6">
    <property type="entry name" value="RECEPTOR-LIKE KINASE"/>
    <property type="match status" value="1"/>
</dbReference>
<evidence type="ECO:0000256" key="6">
    <source>
        <dbReference type="ARBA" id="ARBA00023180"/>
    </source>
</evidence>
<evidence type="ECO:0000313" key="9">
    <source>
        <dbReference type="EMBL" id="KAK6162287.1"/>
    </source>
</evidence>
<proteinExistence type="predicted"/>
<comment type="caution">
    <text evidence="9">The sequence shown here is derived from an EMBL/GenBank/DDBJ whole genome shotgun (WGS) entry which is preliminary data.</text>
</comment>
<evidence type="ECO:0000313" key="10">
    <source>
        <dbReference type="Proteomes" id="UP001318860"/>
    </source>
</evidence>
<keyword evidence="5" id="KW-0067">ATP-binding</keyword>
<feature type="domain" description="Malectin-like" evidence="8">
    <location>
        <begin position="62"/>
        <end position="376"/>
    </location>
</feature>
<evidence type="ECO:0000256" key="7">
    <source>
        <dbReference type="SAM" id="Phobius"/>
    </source>
</evidence>
<dbReference type="Gene3D" id="2.60.120.430">
    <property type="entry name" value="Galactose-binding lectin"/>
    <property type="match status" value="2"/>
</dbReference>
<evidence type="ECO:0000256" key="2">
    <source>
        <dbReference type="ARBA" id="ARBA00022527"/>
    </source>
</evidence>
<dbReference type="InterPro" id="IPR045272">
    <property type="entry name" value="ANXUR1/2-like"/>
</dbReference>
<organism evidence="9 10">
    <name type="scientific">Rehmannia glutinosa</name>
    <name type="common">Chinese foxglove</name>
    <dbReference type="NCBI Taxonomy" id="99300"/>
    <lineage>
        <taxon>Eukaryota</taxon>
        <taxon>Viridiplantae</taxon>
        <taxon>Streptophyta</taxon>
        <taxon>Embryophyta</taxon>
        <taxon>Tracheophyta</taxon>
        <taxon>Spermatophyta</taxon>
        <taxon>Magnoliopsida</taxon>
        <taxon>eudicotyledons</taxon>
        <taxon>Gunneridae</taxon>
        <taxon>Pentapetalae</taxon>
        <taxon>asterids</taxon>
        <taxon>lamiids</taxon>
        <taxon>Lamiales</taxon>
        <taxon>Orobanchaceae</taxon>
        <taxon>Rehmannieae</taxon>
        <taxon>Rehmannia</taxon>
    </lineage>
</organism>
<dbReference type="InterPro" id="IPR024788">
    <property type="entry name" value="Malectin-like_Carb-bd_dom"/>
</dbReference>
<evidence type="ECO:0000256" key="4">
    <source>
        <dbReference type="ARBA" id="ARBA00022741"/>
    </source>
</evidence>
<dbReference type="Proteomes" id="UP001318860">
    <property type="component" value="Unassembled WGS sequence"/>
</dbReference>
<keyword evidence="3" id="KW-0808">Transferase</keyword>
<keyword evidence="7" id="KW-0812">Transmembrane</keyword>
<keyword evidence="10" id="KW-1185">Reference proteome</keyword>
<evidence type="ECO:0000256" key="1">
    <source>
        <dbReference type="ARBA" id="ARBA00004479"/>
    </source>
</evidence>
<name>A0ABR0XSX5_REHGL</name>
<keyword evidence="2" id="KW-0723">Serine/threonine-protein kinase</keyword>
<accession>A0ABR0XSX5</accession>
<protein>
    <recommendedName>
        <fullName evidence="8">Malectin-like domain-containing protein</fullName>
    </recommendedName>
</protein>
<evidence type="ECO:0000259" key="8">
    <source>
        <dbReference type="Pfam" id="PF12819"/>
    </source>
</evidence>
<evidence type="ECO:0000256" key="5">
    <source>
        <dbReference type="ARBA" id="ARBA00022840"/>
    </source>
</evidence>
<keyword evidence="7" id="KW-0472">Membrane</keyword>